<feature type="region of interest" description="Disordered" evidence="1">
    <location>
        <begin position="89"/>
        <end position="109"/>
    </location>
</feature>
<reference evidence="2" key="1">
    <citation type="submission" date="2023-03" db="EMBL/GenBank/DDBJ databases">
        <title>Massive genome expansion in bonnet fungi (Mycena s.s.) driven by repeated elements and novel gene families across ecological guilds.</title>
        <authorList>
            <consortium name="Lawrence Berkeley National Laboratory"/>
            <person name="Harder C.B."/>
            <person name="Miyauchi S."/>
            <person name="Viragh M."/>
            <person name="Kuo A."/>
            <person name="Thoen E."/>
            <person name="Andreopoulos B."/>
            <person name="Lu D."/>
            <person name="Skrede I."/>
            <person name="Drula E."/>
            <person name="Henrissat B."/>
            <person name="Morin E."/>
            <person name="Kohler A."/>
            <person name="Barry K."/>
            <person name="LaButti K."/>
            <person name="Morin E."/>
            <person name="Salamov A."/>
            <person name="Lipzen A."/>
            <person name="Mereny Z."/>
            <person name="Hegedus B."/>
            <person name="Baldrian P."/>
            <person name="Stursova M."/>
            <person name="Weitz H."/>
            <person name="Taylor A."/>
            <person name="Grigoriev I.V."/>
            <person name="Nagy L.G."/>
            <person name="Martin F."/>
            <person name="Kauserud H."/>
        </authorList>
    </citation>
    <scope>NUCLEOTIDE SEQUENCE</scope>
    <source>
        <strain evidence="2">CBHHK182m</strain>
    </source>
</reference>
<feature type="region of interest" description="Disordered" evidence="1">
    <location>
        <begin position="1"/>
        <end position="75"/>
    </location>
</feature>
<feature type="compositionally biased region" description="Polar residues" evidence="1">
    <location>
        <begin position="1"/>
        <end position="13"/>
    </location>
</feature>
<evidence type="ECO:0000313" key="3">
    <source>
        <dbReference type="Proteomes" id="UP001215598"/>
    </source>
</evidence>
<feature type="compositionally biased region" description="Basic and acidic residues" evidence="1">
    <location>
        <begin position="314"/>
        <end position="323"/>
    </location>
</feature>
<gene>
    <name evidence="2" type="ORF">B0H16DRAFT_1890700</name>
</gene>
<feature type="region of interest" description="Disordered" evidence="1">
    <location>
        <begin position="157"/>
        <end position="227"/>
    </location>
</feature>
<comment type="caution">
    <text evidence="2">The sequence shown here is derived from an EMBL/GenBank/DDBJ whole genome shotgun (WGS) entry which is preliminary data.</text>
</comment>
<protein>
    <submittedName>
        <fullName evidence="2">Uncharacterized protein</fullName>
    </submittedName>
</protein>
<dbReference type="EMBL" id="JARKIB010000101">
    <property type="protein sequence ID" value="KAJ7740842.1"/>
    <property type="molecule type" value="Genomic_DNA"/>
</dbReference>
<dbReference type="AlphaFoldDB" id="A0AAD7IFW5"/>
<evidence type="ECO:0000313" key="2">
    <source>
        <dbReference type="EMBL" id="KAJ7740842.1"/>
    </source>
</evidence>
<keyword evidence="3" id="KW-1185">Reference proteome</keyword>
<feature type="compositionally biased region" description="Basic and acidic residues" evidence="1">
    <location>
        <begin position="41"/>
        <end position="57"/>
    </location>
</feature>
<feature type="region of interest" description="Disordered" evidence="1">
    <location>
        <begin position="286"/>
        <end position="323"/>
    </location>
</feature>
<feature type="compositionally biased region" description="Basic and acidic residues" evidence="1">
    <location>
        <begin position="193"/>
        <end position="202"/>
    </location>
</feature>
<accession>A0AAD7IFW5</accession>
<proteinExistence type="predicted"/>
<evidence type="ECO:0000256" key="1">
    <source>
        <dbReference type="SAM" id="MobiDB-lite"/>
    </source>
</evidence>
<name>A0AAD7IFW5_9AGAR</name>
<dbReference type="Proteomes" id="UP001215598">
    <property type="component" value="Unassembled WGS sequence"/>
</dbReference>
<organism evidence="2 3">
    <name type="scientific">Mycena metata</name>
    <dbReference type="NCBI Taxonomy" id="1033252"/>
    <lineage>
        <taxon>Eukaryota</taxon>
        <taxon>Fungi</taxon>
        <taxon>Dikarya</taxon>
        <taxon>Basidiomycota</taxon>
        <taxon>Agaricomycotina</taxon>
        <taxon>Agaricomycetes</taxon>
        <taxon>Agaricomycetidae</taxon>
        <taxon>Agaricales</taxon>
        <taxon>Marasmiineae</taxon>
        <taxon>Mycenaceae</taxon>
        <taxon>Mycena</taxon>
    </lineage>
</organism>
<sequence>MHNNTSLRVSANETPRRVKTKDALPSLREKLKKNTSSFVHPKGEKELDARGPHDTPRAGRAQRNNVPLSLPPLVMDSPRISRHQRAQVRSQYEDKAKATPPIRSRNAYCSSRPHQARALDNAMSSPAHRHRAHDAHKAAVHAVSAYISGGFTRIPPRALNHPQTVPTPVPVFPSPSSSPNAPERQNQHPHPVTRRDQRDRLRFLLPKCKNDDELESPPKKCHNHRPTPRKKIYNLTLTTAALCLLQQPVEAPLGVVRGRAAEVELGGRTSPKAVDEDVPSIANVQDLPDIDAHKAHNNTSAPRLYLESNAKGVRTPDDGARGG</sequence>